<evidence type="ECO:0000256" key="10">
    <source>
        <dbReference type="PIRSR" id="PIRSR005700-1"/>
    </source>
</evidence>
<evidence type="ECO:0000256" key="5">
    <source>
        <dbReference type="ARBA" id="ARBA00022490"/>
    </source>
</evidence>
<comment type="catalytic activity">
    <reaction evidence="1 9">
        <text>Inactivates bleomycin B2 (a cytotoxic glycometallopeptide) by hydrolysis of a carboxyamide bond of beta-aminoalanine, but also shows general aminopeptidase activity. The specificity varies somewhat with source, but amino acid arylamides of Met, Leu and Ala are preferred.</text>
        <dbReference type="EC" id="3.4.22.40"/>
    </reaction>
</comment>
<dbReference type="Gene3D" id="3.90.70.10">
    <property type="entry name" value="Cysteine proteinases"/>
    <property type="match status" value="1"/>
</dbReference>
<dbReference type="GO" id="GO:0009636">
    <property type="term" value="P:response to toxic substance"/>
    <property type="evidence" value="ECO:0007669"/>
    <property type="project" value="TreeGrafter"/>
</dbReference>
<dbReference type="RefSeq" id="XP_034237277.1">
    <property type="nucleotide sequence ID" value="XM_034381386.1"/>
</dbReference>
<evidence type="ECO:0000256" key="7">
    <source>
        <dbReference type="ARBA" id="ARBA00022801"/>
    </source>
</evidence>
<evidence type="ECO:0000256" key="2">
    <source>
        <dbReference type="ARBA" id="ARBA00004496"/>
    </source>
</evidence>
<dbReference type="PANTHER" id="PTHR10363:SF2">
    <property type="entry name" value="BLEOMYCIN HYDROLASE"/>
    <property type="match status" value="1"/>
</dbReference>
<evidence type="ECO:0000256" key="3">
    <source>
        <dbReference type="ARBA" id="ARBA00012465"/>
    </source>
</evidence>
<organism evidence="12">
    <name type="scientific">Thrips palmi</name>
    <name type="common">Melon thrips</name>
    <dbReference type="NCBI Taxonomy" id="161013"/>
    <lineage>
        <taxon>Eukaryota</taxon>
        <taxon>Metazoa</taxon>
        <taxon>Ecdysozoa</taxon>
        <taxon>Arthropoda</taxon>
        <taxon>Hexapoda</taxon>
        <taxon>Insecta</taxon>
        <taxon>Pterygota</taxon>
        <taxon>Neoptera</taxon>
        <taxon>Paraneoptera</taxon>
        <taxon>Thysanoptera</taxon>
        <taxon>Terebrantia</taxon>
        <taxon>Thripoidea</taxon>
        <taxon>Thripidae</taxon>
        <taxon>Thrips</taxon>
    </lineage>
</organism>
<dbReference type="EC" id="3.4.22.40" evidence="3 9"/>
<dbReference type="KEGG" id="tpal:117642818"/>
<dbReference type="InterPro" id="IPR038765">
    <property type="entry name" value="Papain-like_cys_pep_sf"/>
</dbReference>
<dbReference type="Pfam" id="PF03051">
    <property type="entry name" value="Peptidase_C1_2"/>
    <property type="match status" value="1"/>
</dbReference>
<dbReference type="FunCoup" id="A0A6P8YT83">
    <property type="interactions" value="1756"/>
</dbReference>
<dbReference type="PROSITE" id="PS00639">
    <property type="entry name" value="THIOL_PROTEASE_HIS"/>
    <property type="match status" value="1"/>
</dbReference>
<dbReference type="CDD" id="cd00585">
    <property type="entry name" value="Peptidase_C1B"/>
    <property type="match status" value="1"/>
</dbReference>
<reference evidence="12" key="1">
    <citation type="submission" date="2025-08" db="UniProtKB">
        <authorList>
            <consortium name="RefSeq"/>
        </authorList>
    </citation>
    <scope>IDENTIFICATION</scope>
    <source>
        <tissue evidence="12">Total insect</tissue>
    </source>
</reference>
<dbReference type="GO" id="GO:0043418">
    <property type="term" value="P:homocysteine catabolic process"/>
    <property type="evidence" value="ECO:0007669"/>
    <property type="project" value="TreeGrafter"/>
</dbReference>
<dbReference type="AlphaFoldDB" id="A0A6P8YT83"/>
<sequence>MSEHGIMMSYNADGCLEYDDGSYPSGKAPAPGPYLVIDDNLVKELNQNFYSDPKNILAQNVCTRHDPLELAISRRKVSEINNVFTHKVEVEGKPVTNQKNSGQCWLYACLNAIRIPFMNAFNLTEFEFSQAHLFFWDKVERSNHFLHSIIQTANYPIDDRTVCFLLSDPINDGGQWDMMVNLITKYGLMPKKCFPESFSAECSVRMNNILKSKLREYAKEIRQAAAQGADKPSLQQLLNRQMTTIHRIVGICLGVPPTTFTWEYYQNKNTYASLGPITPLEFYEQHVRSLFDVKEKVCLVTDPRDTNPYNQLYKVRFLNNVVGGKPVLYNNQPIEILEQAVAESIKQGEAVWFGCEVLKRFALKLGVSDLDVHDYEVLLGTDVSLPLTREERILYHDSAMTHAMVITGVSLDSEGRPTKWRVQNSWGEDRCDKGYITMSAEWFRQYVFEVTIDKKYLSAEVLAVYEKTPRVLPPWDPMGVLTQGKAN</sequence>
<dbReference type="FunFam" id="3.90.70.10:FF:000021">
    <property type="entry name" value="Bleomycin hydrolase"/>
    <property type="match status" value="1"/>
</dbReference>
<feature type="active site" evidence="10">
    <location>
        <position position="402"/>
    </location>
</feature>
<dbReference type="GeneID" id="117642818"/>
<evidence type="ECO:0000256" key="9">
    <source>
        <dbReference type="PIRNR" id="PIRNR005700"/>
    </source>
</evidence>
<dbReference type="InterPro" id="IPR000169">
    <property type="entry name" value="Pept_cys_AS"/>
</dbReference>
<evidence type="ECO:0000256" key="8">
    <source>
        <dbReference type="ARBA" id="ARBA00022807"/>
    </source>
</evidence>
<gene>
    <name evidence="12" type="primary">LOC117642818</name>
</gene>
<keyword evidence="7 9" id="KW-0378">Hydrolase</keyword>
<comment type="subcellular location">
    <subcellularLocation>
        <location evidence="2 9">Cytoplasm</location>
    </subcellularLocation>
</comment>
<evidence type="ECO:0000256" key="6">
    <source>
        <dbReference type="ARBA" id="ARBA00022670"/>
    </source>
</evidence>
<name>A0A6P8YT83_THRPL</name>
<evidence type="ECO:0000313" key="11">
    <source>
        <dbReference type="Proteomes" id="UP000515158"/>
    </source>
</evidence>
<dbReference type="SUPFAM" id="SSF54001">
    <property type="entry name" value="Cysteine proteinases"/>
    <property type="match status" value="1"/>
</dbReference>
<dbReference type="GO" id="GO:0006508">
    <property type="term" value="P:proteolysis"/>
    <property type="evidence" value="ECO:0007669"/>
    <property type="project" value="UniProtKB-KW"/>
</dbReference>
<comment type="similarity">
    <text evidence="9">Belongs to the peptidase C1 family.</text>
</comment>
<dbReference type="Proteomes" id="UP000515158">
    <property type="component" value="Unplaced"/>
</dbReference>
<feature type="active site" evidence="10">
    <location>
        <position position="424"/>
    </location>
</feature>
<evidence type="ECO:0000313" key="12">
    <source>
        <dbReference type="RefSeq" id="XP_034237277.1"/>
    </source>
</evidence>
<dbReference type="PIRSF" id="PIRSF005700">
    <property type="entry name" value="PepC"/>
    <property type="match status" value="1"/>
</dbReference>
<accession>A0A6P8YT83</accession>
<dbReference type="OrthoDB" id="2666448at2759"/>
<evidence type="ECO:0000256" key="4">
    <source>
        <dbReference type="ARBA" id="ARBA00022227"/>
    </source>
</evidence>
<evidence type="ECO:0000256" key="1">
    <source>
        <dbReference type="ARBA" id="ARBA00000423"/>
    </source>
</evidence>
<dbReference type="GO" id="GO:0004197">
    <property type="term" value="F:cysteine-type endopeptidase activity"/>
    <property type="evidence" value="ECO:0007669"/>
    <property type="project" value="UniProtKB-EC"/>
</dbReference>
<keyword evidence="5 9" id="KW-0963">Cytoplasm</keyword>
<feature type="active site" evidence="10">
    <location>
        <position position="104"/>
    </location>
</feature>
<protein>
    <recommendedName>
        <fullName evidence="4 9">Bleomycin hydrolase</fullName>
        <ecNumber evidence="3 9">3.4.22.40</ecNumber>
    </recommendedName>
</protein>
<dbReference type="InterPro" id="IPR025660">
    <property type="entry name" value="Pept_his_AS"/>
</dbReference>
<keyword evidence="6 9" id="KW-0645">Protease</keyword>
<keyword evidence="11" id="KW-1185">Reference proteome</keyword>
<dbReference type="PANTHER" id="PTHR10363">
    <property type="entry name" value="BLEOMYCIN HYDROLASE"/>
    <property type="match status" value="1"/>
</dbReference>
<dbReference type="InParanoid" id="A0A6P8YT83"/>
<dbReference type="GO" id="GO:0070005">
    <property type="term" value="F:cysteine-type aminopeptidase activity"/>
    <property type="evidence" value="ECO:0007669"/>
    <property type="project" value="InterPro"/>
</dbReference>
<dbReference type="PROSITE" id="PS00139">
    <property type="entry name" value="THIOL_PROTEASE_CYS"/>
    <property type="match status" value="1"/>
</dbReference>
<dbReference type="InterPro" id="IPR004134">
    <property type="entry name" value="Peptidase_C1B"/>
</dbReference>
<dbReference type="GO" id="GO:0005737">
    <property type="term" value="C:cytoplasm"/>
    <property type="evidence" value="ECO:0007669"/>
    <property type="project" value="UniProtKB-SubCell"/>
</dbReference>
<keyword evidence="8 9" id="KW-0788">Thiol protease</keyword>
<proteinExistence type="inferred from homology"/>